<evidence type="ECO:0000256" key="3">
    <source>
        <dbReference type="ARBA" id="ARBA00004666"/>
    </source>
</evidence>
<evidence type="ECO:0000256" key="14">
    <source>
        <dbReference type="RuleBase" id="RU004248"/>
    </source>
</evidence>
<dbReference type="PRINTS" id="PR00714">
    <property type="entry name" value="MAN6PISMRASE"/>
</dbReference>
<dbReference type="PROSITE" id="PS00966">
    <property type="entry name" value="PMI_I_2"/>
    <property type="match status" value="1"/>
</dbReference>
<dbReference type="GO" id="GO:0009298">
    <property type="term" value="P:GDP-mannose biosynthetic process"/>
    <property type="evidence" value="ECO:0007669"/>
    <property type="project" value="InterPro"/>
</dbReference>
<dbReference type="InterPro" id="IPR046458">
    <property type="entry name" value="PMI_typeI_hel"/>
</dbReference>
<evidence type="ECO:0000259" key="17">
    <source>
        <dbReference type="Pfam" id="PF20512"/>
    </source>
</evidence>
<dbReference type="Gene3D" id="1.10.441.10">
    <property type="entry name" value="Phosphomannose Isomerase, domain 2"/>
    <property type="match status" value="1"/>
</dbReference>
<dbReference type="InterPro" id="IPR046456">
    <property type="entry name" value="PMI_typeI_C"/>
</dbReference>
<dbReference type="Gene3D" id="2.60.120.10">
    <property type="entry name" value="Jelly Rolls"/>
    <property type="match status" value="2"/>
</dbReference>
<comment type="pathway">
    <text evidence="3 14">Nucleotide-sugar biosynthesis; GDP-alpha-D-mannose biosynthesis; alpha-D-mannose 1-phosphate from D-fructose 6-phosphate: step 1/2.</text>
</comment>
<dbReference type="GO" id="GO:0004476">
    <property type="term" value="F:mannose-6-phosphate isomerase activity"/>
    <property type="evidence" value="ECO:0007669"/>
    <property type="project" value="UniProtKB-EC"/>
</dbReference>
<dbReference type="EMBL" id="JAVHNR010000001">
    <property type="protein sequence ID" value="KAK6356576.1"/>
    <property type="molecule type" value="Genomic_DNA"/>
</dbReference>
<dbReference type="PANTHER" id="PTHR10309">
    <property type="entry name" value="MANNOSE-6-PHOSPHATE ISOMERASE"/>
    <property type="match status" value="1"/>
</dbReference>
<evidence type="ECO:0000259" key="16">
    <source>
        <dbReference type="Pfam" id="PF20511"/>
    </source>
</evidence>
<evidence type="ECO:0000256" key="8">
    <source>
        <dbReference type="ARBA" id="ARBA00022833"/>
    </source>
</evidence>
<dbReference type="NCBIfam" id="TIGR00218">
    <property type="entry name" value="manA"/>
    <property type="match status" value="1"/>
</dbReference>
<reference evidence="18 19" key="1">
    <citation type="submission" date="2019-10" db="EMBL/GenBank/DDBJ databases">
        <authorList>
            <person name="Palmer J.M."/>
        </authorList>
    </citation>
    <scope>NUCLEOTIDE SEQUENCE [LARGE SCALE GENOMIC DNA]</scope>
    <source>
        <strain evidence="18 19">TWF718</strain>
    </source>
</reference>
<dbReference type="Pfam" id="PF20511">
    <property type="entry name" value="PMI_typeI_cat"/>
    <property type="match status" value="1"/>
</dbReference>
<dbReference type="PROSITE" id="PS00965">
    <property type="entry name" value="PMI_I_1"/>
    <property type="match status" value="1"/>
</dbReference>
<dbReference type="SUPFAM" id="SSF51182">
    <property type="entry name" value="RmlC-like cupins"/>
    <property type="match status" value="1"/>
</dbReference>
<dbReference type="Proteomes" id="UP001313282">
    <property type="component" value="Unassembled WGS sequence"/>
</dbReference>
<evidence type="ECO:0000256" key="1">
    <source>
        <dbReference type="ARBA" id="ARBA00000757"/>
    </source>
</evidence>
<dbReference type="GO" id="GO:0005829">
    <property type="term" value="C:cytosol"/>
    <property type="evidence" value="ECO:0007669"/>
    <property type="project" value="TreeGrafter"/>
</dbReference>
<keyword evidence="19" id="KW-1185">Reference proteome</keyword>
<keyword evidence="8 11" id="KW-0862">Zinc</keyword>
<dbReference type="InterPro" id="IPR011051">
    <property type="entry name" value="RmlC_Cupin_sf"/>
</dbReference>
<evidence type="ECO:0000256" key="7">
    <source>
        <dbReference type="ARBA" id="ARBA00022723"/>
    </source>
</evidence>
<comment type="catalytic activity">
    <reaction evidence="1 12">
        <text>D-mannose 6-phosphate = D-fructose 6-phosphate</text>
        <dbReference type="Rhea" id="RHEA:12356"/>
        <dbReference type="ChEBI" id="CHEBI:58735"/>
        <dbReference type="ChEBI" id="CHEBI:61527"/>
        <dbReference type="EC" id="5.3.1.8"/>
    </reaction>
</comment>
<evidence type="ECO:0000256" key="4">
    <source>
        <dbReference type="ARBA" id="ARBA00010772"/>
    </source>
</evidence>
<evidence type="ECO:0000313" key="18">
    <source>
        <dbReference type="EMBL" id="KAK6356576.1"/>
    </source>
</evidence>
<feature type="domain" description="Phosphomannose isomerase type I catalytic" evidence="16">
    <location>
        <begin position="7"/>
        <end position="153"/>
    </location>
</feature>
<proteinExistence type="inferred from homology"/>
<evidence type="ECO:0000256" key="5">
    <source>
        <dbReference type="ARBA" id="ARBA00011956"/>
    </source>
</evidence>
<dbReference type="InterPro" id="IPR001250">
    <property type="entry name" value="Man6P_Isoase-1"/>
</dbReference>
<evidence type="ECO:0000259" key="15">
    <source>
        <dbReference type="Pfam" id="PF01238"/>
    </source>
</evidence>
<feature type="binding site" evidence="11">
    <location>
        <position position="136"/>
    </location>
    <ligand>
        <name>Zn(2+)</name>
        <dbReference type="ChEBI" id="CHEBI:29105"/>
    </ligand>
</feature>
<dbReference type="CDD" id="cd07011">
    <property type="entry name" value="cupin_PMI_type_I_N"/>
    <property type="match status" value="1"/>
</dbReference>
<name>A0AAN8N4W5_9PEZI</name>
<dbReference type="GO" id="GO:0005975">
    <property type="term" value="P:carbohydrate metabolic process"/>
    <property type="evidence" value="ECO:0007669"/>
    <property type="project" value="InterPro"/>
</dbReference>
<evidence type="ECO:0000256" key="12">
    <source>
        <dbReference type="RuleBase" id="RU000611"/>
    </source>
</evidence>
<comment type="function">
    <text evidence="2">Involved in the synthesis of the GDP-mannose and dolichol-phosphate-mannose required for a number of critical mannosyl transfer reactions.</text>
</comment>
<dbReference type="InterPro" id="IPR016305">
    <property type="entry name" value="Mannose-6-P_Isomerase"/>
</dbReference>
<dbReference type="PIRSF" id="PIRSF001480">
    <property type="entry name" value="Mannose-6-phosphate_isomerase"/>
    <property type="match status" value="1"/>
</dbReference>
<evidence type="ECO:0000313" key="19">
    <source>
        <dbReference type="Proteomes" id="UP001313282"/>
    </source>
</evidence>
<dbReference type="Pfam" id="PF20512">
    <property type="entry name" value="PMI_typeI_hel"/>
    <property type="match status" value="1"/>
</dbReference>
<feature type="binding site" evidence="11">
    <location>
        <position position="111"/>
    </location>
    <ligand>
        <name>Zn(2+)</name>
        <dbReference type="ChEBI" id="CHEBI:29105"/>
    </ligand>
</feature>
<accession>A0AAN8N4W5</accession>
<feature type="domain" description="Phosphomannose isomerase type I helical insertion" evidence="17">
    <location>
        <begin position="169"/>
        <end position="262"/>
    </location>
</feature>
<evidence type="ECO:0000256" key="9">
    <source>
        <dbReference type="ARBA" id="ARBA00023235"/>
    </source>
</evidence>
<evidence type="ECO:0000256" key="2">
    <source>
        <dbReference type="ARBA" id="ARBA00002564"/>
    </source>
</evidence>
<evidence type="ECO:0000256" key="13">
    <source>
        <dbReference type="RuleBase" id="RU004189"/>
    </source>
</evidence>
<feature type="binding site" evidence="11">
    <location>
        <position position="281"/>
    </location>
    <ligand>
        <name>Zn(2+)</name>
        <dbReference type="ChEBI" id="CHEBI:29105"/>
    </ligand>
</feature>
<comment type="similarity">
    <text evidence="4 13">Belongs to the mannose-6-phosphate isomerase type 1 family.</text>
</comment>
<gene>
    <name evidence="18" type="primary">PMI1_1</name>
    <name evidence="18" type="ORF">TWF718_000927</name>
</gene>
<dbReference type="EC" id="5.3.1.8" evidence="5 12"/>
<comment type="cofactor">
    <cofactor evidence="11 12">
        <name>Zn(2+)</name>
        <dbReference type="ChEBI" id="CHEBI:29105"/>
    </cofactor>
    <text evidence="11 12">Binds 1 zinc ion per subunit.</text>
</comment>
<organism evidence="18 19">
    <name type="scientific">Orbilia javanica</name>
    <dbReference type="NCBI Taxonomy" id="47235"/>
    <lineage>
        <taxon>Eukaryota</taxon>
        <taxon>Fungi</taxon>
        <taxon>Dikarya</taxon>
        <taxon>Ascomycota</taxon>
        <taxon>Pezizomycotina</taxon>
        <taxon>Orbiliomycetes</taxon>
        <taxon>Orbiliales</taxon>
        <taxon>Orbiliaceae</taxon>
        <taxon>Orbilia</taxon>
    </lineage>
</organism>
<dbReference type="GO" id="GO:0008270">
    <property type="term" value="F:zinc ion binding"/>
    <property type="evidence" value="ECO:0007669"/>
    <property type="project" value="InterPro"/>
</dbReference>
<dbReference type="InterPro" id="IPR018050">
    <property type="entry name" value="Pmannose_isomerase-type1_CS"/>
</dbReference>
<keyword evidence="9 12" id="KW-0413">Isomerase</keyword>
<feature type="active site" evidence="10">
    <location>
        <position position="300"/>
    </location>
</feature>
<feature type="domain" description="Phosphomannose isomerase type I C-terminal" evidence="15">
    <location>
        <begin position="347"/>
        <end position="390"/>
    </location>
</feature>
<protein>
    <recommendedName>
        <fullName evidence="6 12">Mannose-6-phosphate isomerase</fullName>
        <ecNumber evidence="5 12">5.3.1.8</ecNumber>
    </recommendedName>
</protein>
<keyword evidence="7 11" id="KW-0479">Metal-binding</keyword>
<evidence type="ECO:0000256" key="11">
    <source>
        <dbReference type="PIRSR" id="PIRSR001480-2"/>
    </source>
</evidence>
<dbReference type="AlphaFoldDB" id="A0AAN8N4W5"/>
<sequence length="436" mass="46626">MVLPVPLYELRCGVNNYDWGKPGSTSRAAQFAAASSTDVTINEDKPYAELWMGTHPTLPSTDIASGRSLRDLVSSNESLLGPTVVGKFGTGTLPFLFKVLSIGKALSIQAHPDKRLAEQLHAEDPKNYPDDNHKPEMAIAITPFTGLCGFRPLPEIDNFLSTVPALRDLLGSAAIDSFKSSLASEDESDTKQGLRDLYAKLMTSDPSVIASSAETLVKAAKEQPEAFAGGFRLPGGGSFSDLIVELNGQFPSDVGLFSTFFLNFVSLSPGQAMFLQANEPHAYLSGDIIECMAASDNVVRAGFTPKFKDVKTLISMLTYRSAPVSAQVMTPTPYPFGALNPNTKSESLLYDPPIEEFSVIRTILEEGSVEFQGILGPSIIIFTAGTGEIRGGGGIGKEVISIRPGTVVFVGAGLYIQVEGTGIECYRAFCSVEEEA</sequence>
<feature type="binding site" evidence="11">
    <location>
        <position position="109"/>
    </location>
    <ligand>
        <name>Zn(2+)</name>
        <dbReference type="ChEBI" id="CHEBI:29105"/>
    </ligand>
</feature>
<comment type="caution">
    <text evidence="18">The sequence shown here is derived from an EMBL/GenBank/DDBJ whole genome shotgun (WGS) entry which is preliminary data.</text>
</comment>
<dbReference type="InterPro" id="IPR046457">
    <property type="entry name" value="PMI_typeI_cat"/>
</dbReference>
<evidence type="ECO:0000256" key="10">
    <source>
        <dbReference type="PIRSR" id="PIRSR001480-1"/>
    </source>
</evidence>
<dbReference type="Pfam" id="PF01238">
    <property type="entry name" value="PMI_typeI_C"/>
    <property type="match status" value="1"/>
</dbReference>
<evidence type="ECO:0000256" key="6">
    <source>
        <dbReference type="ARBA" id="ARBA00018236"/>
    </source>
</evidence>
<dbReference type="InterPro" id="IPR014710">
    <property type="entry name" value="RmlC-like_jellyroll"/>
</dbReference>
<dbReference type="PANTHER" id="PTHR10309:SF0">
    <property type="entry name" value="MANNOSE-6-PHOSPHATE ISOMERASE"/>
    <property type="match status" value="1"/>
</dbReference>